<protein>
    <recommendedName>
        <fullName evidence="2">histidine kinase</fullName>
        <ecNumber evidence="2">2.7.13.3</ecNumber>
    </recommendedName>
</protein>
<feature type="domain" description="Response regulatory" evidence="16">
    <location>
        <begin position="1080"/>
        <end position="1195"/>
    </location>
</feature>
<evidence type="ECO:0000256" key="1">
    <source>
        <dbReference type="ARBA" id="ARBA00000085"/>
    </source>
</evidence>
<dbReference type="SMART" id="SM00448">
    <property type="entry name" value="REC"/>
    <property type="match status" value="1"/>
</dbReference>
<evidence type="ECO:0000256" key="11">
    <source>
        <dbReference type="ARBA" id="ARBA00023163"/>
    </source>
</evidence>
<name>A0A380YTV1_9BACE</name>
<dbReference type="PANTHER" id="PTHR43547">
    <property type="entry name" value="TWO-COMPONENT HISTIDINE KINASE"/>
    <property type="match status" value="1"/>
</dbReference>
<dbReference type="Gene3D" id="2.130.10.10">
    <property type="entry name" value="YVTN repeat-like/Quinoprotein amine dehydrogenase"/>
    <property type="match status" value="3"/>
</dbReference>
<evidence type="ECO:0000313" key="18">
    <source>
        <dbReference type="Proteomes" id="UP000254424"/>
    </source>
</evidence>
<reference evidence="17 18" key="1">
    <citation type="submission" date="2018-06" db="EMBL/GenBank/DDBJ databases">
        <authorList>
            <consortium name="Pathogen Informatics"/>
            <person name="Doyle S."/>
        </authorList>
    </citation>
    <scope>NUCLEOTIDE SEQUENCE [LARGE SCALE GENOMIC DNA]</scope>
    <source>
        <strain evidence="17 18">NCTC11155</strain>
    </source>
</reference>
<dbReference type="RefSeq" id="WP_004290229.1">
    <property type="nucleotide sequence ID" value="NZ_CABKNQ010000018.1"/>
</dbReference>
<evidence type="ECO:0000256" key="10">
    <source>
        <dbReference type="ARBA" id="ARBA00023125"/>
    </source>
</evidence>
<evidence type="ECO:0000256" key="4">
    <source>
        <dbReference type="ARBA" id="ARBA00022679"/>
    </source>
</evidence>
<dbReference type="CDD" id="cd00075">
    <property type="entry name" value="HATPase"/>
    <property type="match status" value="1"/>
</dbReference>
<dbReference type="Pfam" id="PF12833">
    <property type="entry name" value="HTH_18"/>
    <property type="match status" value="1"/>
</dbReference>
<sequence length="1331" mass="152089">MKTLLNTERILLLVIFLISGTVSKGHVYKYIGLEDGLNNQKIYHIQKDQRGYMWFLTQEGVDRYDGKHIKHYNFSDDSMKLDSRIALNWLYMDTGNVLWIIGQKGRIFKYDSQHDKFKLVYAHPELIRNKSQAFLNHAYLDKNDRIWLCCKDSITWYDIHTGTTLHIPTPVNGEIATIEQTDDNHFFIGTGSGLFRVRAEKTALKQVADEAVKNIDTPIHELYYHAVSKQLFIGNYKEGILVYDIGKTGKVIPCQSPNNVEVNQIVALNPHELLVATGGKGVYKLDVDTYMSEPYITADYSSYNGMNGNNINDIYVDEEERIWLANYPTGITIRNNRYRSYDLIRHSLGNNHSLANDQVHDVMEDSDGDLWFATSNGISLYQTDTKEWHSFFSSFDPIPDDKNHIFLTLCEVSPGVIWAGGFTSDICRIEKKKGFNISYLSPTTIAGVRPDQYIYDIKKDSNGDIWSGGYYHLKRINLENKSVRLYPGVTSITTIQEKDTRQMWIGTRMGLYQLDKESGIYQYVDLPIESPYICALYQRDDGILYIGTRGAGLLVYDINKKKFIHQYRTENCALISDNIYTILPRQNGSLLMGTENGITIYSPKAHSFRNWTREQGLMSVNFNAGSATTYSKNALVFGGNDGAVRFPTDIEIPEPHYSRLLLRDFMIAYHPVYPGDDGSPLEKDIDETDRLKLTYGQNSFSLDVASINYDYPSNILYSWKIDGFHKEWSRPSQDNRIIVRNLPPGNYTLQIRAISNEEKYKTYETRNIQIIITPPAWASIWAMAGYVLLLVLVTSIIFRIIMLHKQKKVSDEKTRFFINTAHDIRTPLTLIKAPLEEVIENHMVTEQALPHINIALKNVNALLQLTTNLINFERIDIYSSTLYVSEYELNSYMNNVCATFRKYAEMKHVRFVYESNFDYLNVWFDSDKMGSILKNILSNALKYTPEGGSVHIYACEEGNSWSIEVRDTGIGIPSCEQKKLFKNYFRGSNVINLKVTGSGIGLMLVYKLVKLHKGRIQIQSTEHQGTCVQITFPKGNSHLHKAKFISPKTLDEHPETIIPSKDTSEAPFMEISQESSSLQRILIVEDNDDLRNYLVDMFKAGYNIQSCPNGKEALIIIREFNPDLVISDIMMPEMTGDELCSIIKGNLEVSHIPVLLLTALGDEKNMLEGLKTGADAYIIKPFSVGILKATVKNILANRALLRLVYNSIEDKEQSLPTNCTNTLDWKFIASVKECIENNMGNSDFNVDILSSQHHMSRTSFFNKLKALTGYAPADYIRMIRLQHAAKLLKQGEYTITEIADMIGFSDAKYFREVFKKYYNVSPSQFNKNPEN</sequence>
<dbReference type="SMART" id="SM00387">
    <property type="entry name" value="HATPase_c"/>
    <property type="match status" value="1"/>
</dbReference>
<dbReference type="InterPro" id="IPR036890">
    <property type="entry name" value="HATPase_C_sf"/>
</dbReference>
<keyword evidence="7" id="KW-0067">ATP-binding</keyword>
<dbReference type="InterPro" id="IPR011006">
    <property type="entry name" value="CheY-like_superfamily"/>
</dbReference>
<keyword evidence="13" id="KW-0812">Transmembrane</keyword>
<keyword evidence="9" id="KW-0805">Transcription regulation</keyword>
<evidence type="ECO:0000256" key="8">
    <source>
        <dbReference type="ARBA" id="ARBA00023012"/>
    </source>
</evidence>
<dbReference type="CDD" id="cd00082">
    <property type="entry name" value="HisKA"/>
    <property type="match status" value="1"/>
</dbReference>
<dbReference type="Pfam" id="PF02518">
    <property type="entry name" value="HATPase_c"/>
    <property type="match status" value="1"/>
</dbReference>
<dbReference type="SUPFAM" id="SSF46689">
    <property type="entry name" value="Homeodomain-like"/>
    <property type="match status" value="1"/>
</dbReference>
<dbReference type="Gene3D" id="1.10.10.60">
    <property type="entry name" value="Homeodomain-like"/>
    <property type="match status" value="1"/>
</dbReference>
<evidence type="ECO:0000256" key="2">
    <source>
        <dbReference type="ARBA" id="ARBA00012438"/>
    </source>
</evidence>
<dbReference type="SUPFAM" id="SSF63829">
    <property type="entry name" value="Calcium-dependent phosphotriesterase"/>
    <property type="match status" value="2"/>
</dbReference>
<dbReference type="GeneID" id="93071778"/>
<dbReference type="InterPro" id="IPR004358">
    <property type="entry name" value="Sig_transdc_His_kin-like_C"/>
</dbReference>
<dbReference type="EC" id="2.7.13.3" evidence="2"/>
<dbReference type="GO" id="GO:0043565">
    <property type="term" value="F:sequence-specific DNA binding"/>
    <property type="evidence" value="ECO:0007669"/>
    <property type="project" value="InterPro"/>
</dbReference>
<feature type="domain" description="HTH araC/xylS-type" evidence="14">
    <location>
        <begin position="1229"/>
        <end position="1328"/>
    </location>
</feature>
<dbReference type="InterPro" id="IPR011123">
    <property type="entry name" value="Y_Y_Y"/>
</dbReference>
<dbReference type="FunFam" id="3.40.50.2300:FF:000138">
    <property type="entry name" value="Two-component system sensor histidine kinase/response regulator"/>
    <property type="match status" value="1"/>
</dbReference>
<dbReference type="GO" id="GO:0000155">
    <property type="term" value="F:phosphorelay sensor kinase activity"/>
    <property type="evidence" value="ECO:0007669"/>
    <property type="project" value="InterPro"/>
</dbReference>
<dbReference type="PROSITE" id="PS50109">
    <property type="entry name" value="HIS_KIN"/>
    <property type="match status" value="1"/>
</dbReference>
<evidence type="ECO:0000256" key="5">
    <source>
        <dbReference type="ARBA" id="ARBA00022741"/>
    </source>
</evidence>
<dbReference type="Proteomes" id="UP000254424">
    <property type="component" value="Unassembled WGS sequence"/>
</dbReference>
<evidence type="ECO:0000256" key="9">
    <source>
        <dbReference type="ARBA" id="ARBA00023015"/>
    </source>
</evidence>
<dbReference type="PROSITE" id="PS01124">
    <property type="entry name" value="HTH_ARAC_FAMILY_2"/>
    <property type="match status" value="1"/>
</dbReference>
<dbReference type="PROSITE" id="PS50110">
    <property type="entry name" value="RESPONSE_REGULATORY"/>
    <property type="match status" value="1"/>
</dbReference>
<dbReference type="PRINTS" id="PR00344">
    <property type="entry name" value="BCTRLSENSOR"/>
</dbReference>
<dbReference type="FunFam" id="1.10.10.60:FF:000284">
    <property type="entry name" value="Two-component system sensor histidine kinase/response regulator"/>
    <property type="match status" value="1"/>
</dbReference>
<dbReference type="InterPro" id="IPR005467">
    <property type="entry name" value="His_kinase_dom"/>
</dbReference>
<organism evidence="17 18">
    <name type="scientific">Bacteroides eggerthii</name>
    <dbReference type="NCBI Taxonomy" id="28111"/>
    <lineage>
        <taxon>Bacteria</taxon>
        <taxon>Pseudomonadati</taxon>
        <taxon>Bacteroidota</taxon>
        <taxon>Bacteroidia</taxon>
        <taxon>Bacteroidales</taxon>
        <taxon>Bacteroidaceae</taxon>
        <taxon>Bacteroides</taxon>
    </lineage>
</organism>
<dbReference type="EMBL" id="UFSX01000001">
    <property type="protein sequence ID" value="SUV29892.1"/>
    <property type="molecule type" value="Genomic_DNA"/>
</dbReference>
<dbReference type="Pfam" id="PF00072">
    <property type="entry name" value="Response_reg"/>
    <property type="match status" value="1"/>
</dbReference>
<dbReference type="SMART" id="SM00342">
    <property type="entry name" value="HTH_ARAC"/>
    <property type="match status" value="1"/>
</dbReference>
<evidence type="ECO:0000256" key="6">
    <source>
        <dbReference type="ARBA" id="ARBA00022777"/>
    </source>
</evidence>
<evidence type="ECO:0000256" key="3">
    <source>
        <dbReference type="ARBA" id="ARBA00022553"/>
    </source>
</evidence>
<proteinExistence type="predicted"/>
<dbReference type="InterPro" id="IPR015943">
    <property type="entry name" value="WD40/YVTN_repeat-like_dom_sf"/>
</dbReference>
<keyword evidence="4 17" id="KW-0808">Transferase</keyword>
<dbReference type="SMART" id="SM00388">
    <property type="entry name" value="HisKA"/>
    <property type="match status" value="1"/>
</dbReference>
<evidence type="ECO:0000256" key="12">
    <source>
        <dbReference type="PROSITE-ProRule" id="PRU00169"/>
    </source>
</evidence>
<dbReference type="Gene3D" id="3.40.50.2300">
    <property type="match status" value="1"/>
</dbReference>
<keyword evidence="5" id="KW-0547">Nucleotide-binding</keyword>
<dbReference type="Gene3D" id="2.60.40.10">
    <property type="entry name" value="Immunoglobulins"/>
    <property type="match status" value="1"/>
</dbReference>
<dbReference type="Gene3D" id="3.30.565.10">
    <property type="entry name" value="Histidine kinase-like ATPase, C-terminal domain"/>
    <property type="match status" value="1"/>
</dbReference>
<evidence type="ECO:0000259" key="16">
    <source>
        <dbReference type="PROSITE" id="PS50110"/>
    </source>
</evidence>
<dbReference type="InterPro" id="IPR009057">
    <property type="entry name" value="Homeodomain-like_sf"/>
</dbReference>
<evidence type="ECO:0000259" key="14">
    <source>
        <dbReference type="PROSITE" id="PS01124"/>
    </source>
</evidence>
<dbReference type="InterPro" id="IPR003594">
    <property type="entry name" value="HATPase_dom"/>
</dbReference>
<keyword evidence="6 17" id="KW-0418">Kinase</keyword>
<dbReference type="PROSITE" id="PS00041">
    <property type="entry name" value="HTH_ARAC_FAMILY_1"/>
    <property type="match status" value="1"/>
</dbReference>
<dbReference type="FunFam" id="3.30.565.10:FF:000037">
    <property type="entry name" value="Hybrid sensor histidine kinase/response regulator"/>
    <property type="match status" value="1"/>
</dbReference>
<dbReference type="InterPro" id="IPR036097">
    <property type="entry name" value="HisK_dim/P_sf"/>
</dbReference>
<evidence type="ECO:0000259" key="15">
    <source>
        <dbReference type="PROSITE" id="PS50109"/>
    </source>
</evidence>
<dbReference type="GO" id="GO:0003700">
    <property type="term" value="F:DNA-binding transcription factor activity"/>
    <property type="evidence" value="ECO:0007669"/>
    <property type="project" value="InterPro"/>
</dbReference>
<feature type="transmembrane region" description="Helical" evidence="13">
    <location>
        <begin position="776"/>
        <end position="798"/>
    </location>
</feature>
<keyword evidence="13" id="KW-1133">Transmembrane helix</keyword>
<keyword evidence="3 12" id="KW-0597">Phosphoprotein</keyword>
<gene>
    <name evidence="17" type="primary">evgS_3</name>
    <name evidence="17" type="ORF">NCTC11155_01884</name>
</gene>
<dbReference type="Pfam" id="PF00512">
    <property type="entry name" value="HisKA"/>
    <property type="match status" value="1"/>
</dbReference>
<feature type="modified residue" description="4-aspartylphosphate" evidence="12">
    <location>
        <position position="1128"/>
    </location>
</feature>
<dbReference type="GO" id="GO:0005524">
    <property type="term" value="F:ATP binding"/>
    <property type="evidence" value="ECO:0007669"/>
    <property type="project" value="UniProtKB-KW"/>
</dbReference>
<comment type="catalytic activity">
    <reaction evidence="1">
        <text>ATP + protein L-histidine = ADP + protein N-phospho-L-histidine.</text>
        <dbReference type="EC" id="2.7.13.3"/>
    </reaction>
</comment>
<dbReference type="CDD" id="cd17574">
    <property type="entry name" value="REC_OmpR"/>
    <property type="match status" value="1"/>
</dbReference>
<dbReference type="STRING" id="483216.BACEGG_01921"/>
<evidence type="ECO:0000313" key="17">
    <source>
        <dbReference type="EMBL" id="SUV29892.1"/>
    </source>
</evidence>
<dbReference type="SUPFAM" id="SSF47384">
    <property type="entry name" value="Homodimeric domain of signal transducing histidine kinase"/>
    <property type="match status" value="1"/>
</dbReference>
<dbReference type="InterPro" id="IPR011110">
    <property type="entry name" value="Reg_prop"/>
</dbReference>
<keyword evidence="8" id="KW-0902">Two-component regulatory system</keyword>
<dbReference type="FunFam" id="2.60.40.10:FF:000791">
    <property type="entry name" value="Two-component system sensor histidine kinase/response regulator"/>
    <property type="match status" value="1"/>
</dbReference>
<dbReference type="PANTHER" id="PTHR43547:SF2">
    <property type="entry name" value="HYBRID SIGNAL TRANSDUCTION HISTIDINE KINASE C"/>
    <property type="match status" value="1"/>
</dbReference>
<dbReference type="InterPro" id="IPR013783">
    <property type="entry name" value="Ig-like_fold"/>
</dbReference>
<dbReference type="Gene3D" id="1.10.287.130">
    <property type="match status" value="1"/>
</dbReference>
<feature type="domain" description="Histidine kinase" evidence="15">
    <location>
        <begin position="819"/>
        <end position="1036"/>
    </location>
</feature>
<keyword evidence="10" id="KW-0238">DNA-binding</keyword>
<dbReference type="SUPFAM" id="SSF55874">
    <property type="entry name" value="ATPase domain of HSP90 chaperone/DNA topoisomerase II/histidine kinase"/>
    <property type="match status" value="1"/>
</dbReference>
<dbReference type="InterPro" id="IPR001789">
    <property type="entry name" value="Sig_transdc_resp-reg_receiver"/>
</dbReference>
<dbReference type="Pfam" id="PF07494">
    <property type="entry name" value="Reg_prop"/>
    <property type="match status" value="1"/>
</dbReference>
<keyword evidence="11" id="KW-0804">Transcription</keyword>
<accession>A0A380YTV1</accession>
<dbReference type="SUPFAM" id="SSF52172">
    <property type="entry name" value="CheY-like"/>
    <property type="match status" value="1"/>
</dbReference>
<dbReference type="SUPFAM" id="SSF69322">
    <property type="entry name" value="Tricorn protease domain 2"/>
    <property type="match status" value="1"/>
</dbReference>
<dbReference type="InterPro" id="IPR018060">
    <property type="entry name" value="HTH_AraC"/>
</dbReference>
<keyword evidence="13" id="KW-0472">Membrane</keyword>
<dbReference type="InterPro" id="IPR003661">
    <property type="entry name" value="HisK_dim/P_dom"/>
</dbReference>
<evidence type="ECO:0000256" key="13">
    <source>
        <dbReference type="SAM" id="Phobius"/>
    </source>
</evidence>
<dbReference type="Pfam" id="PF07495">
    <property type="entry name" value="Y_Y_Y"/>
    <property type="match status" value="1"/>
</dbReference>
<dbReference type="FunFam" id="2.130.10.10:FF:001710">
    <property type="entry name" value="Two-component system sensor histidine kinase/response regulator, hybrid (One-component system)"/>
    <property type="match status" value="1"/>
</dbReference>
<evidence type="ECO:0000256" key="7">
    <source>
        <dbReference type="ARBA" id="ARBA00022840"/>
    </source>
</evidence>
<dbReference type="InterPro" id="IPR018062">
    <property type="entry name" value="HTH_AraC-typ_CS"/>
</dbReference>